<dbReference type="Gene3D" id="1.20.272.10">
    <property type="match status" value="1"/>
</dbReference>
<dbReference type="AlphaFoldDB" id="A0A0F9BTP1"/>
<accession>A0A0F9BTP1</accession>
<dbReference type="GO" id="GO:0006261">
    <property type="term" value="P:DNA-templated DNA replication"/>
    <property type="evidence" value="ECO:0007669"/>
    <property type="project" value="TreeGrafter"/>
</dbReference>
<dbReference type="FunFam" id="1.10.3710.10:FF:000001">
    <property type="entry name" value="Replication-associated recombination protein A"/>
    <property type="match status" value="1"/>
</dbReference>
<dbReference type="PANTHER" id="PTHR13779">
    <property type="entry name" value="WERNER HELICASE-INTERACTING PROTEIN 1 FAMILY MEMBER"/>
    <property type="match status" value="1"/>
</dbReference>
<dbReference type="Pfam" id="PF12002">
    <property type="entry name" value="MgsA_C"/>
    <property type="match status" value="1"/>
</dbReference>
<dbReference type="InterPro" id="IPR021886">
    <property type="entry name" value="MgsA_C"/>
</dbReference>
<name>A0A0F9BTP1_9ZZZZ</name>
<proteinExistence type="predicted"/>
<comment type="caution">
    <text evidence="2">The sequence shown here is derived from an EMBL/GenBank/DDBJ whole genome shotgun (WGS) entry which is preliminary data.</text>
</comment>
<evidence type="ECO:0000313" key="2">
    <source>
        <dbReference type="EMBL" id="KKK87766.1"/>
    </source>
</evidence>
<sequence>MASEDIGNADPRASSIALNAWEIQERLGSPEGELSIAQAILYLASAPKSNAVYAAYNAVLADVKKMPTIDVPLHLRNAPTKLMKELDYGSEYRYAHDEPGAFAAGENYFPEALADTRYYHPSNRGLEQKIADKLAHLSELNTNS</sequence>
<feature type="non-terminal residue" evidence="2">
    <location>
        <position position="144"/>
    </location>
</feature>
<reference evidence="2" key="1">
    <citation type="journal article" date="2015" name="Nature">
        <title>Complex archaea that bridge the gap between prokaryotes and eukaryotes.</title>
        <authorList>
            <person name="Spang A."/>
            <person name="Saw J.H."/>
            <person name="Jorgensen S.L."/>
            <person name="Zaremba-Niedzwiedzka K."/>
            <person name="Martijn J."/>
            <person name="Lind A.E."/>
            <person name="van Eijk R."/>
            <person name="Schleper C."/>
            <person name="Guy L."/>
            <person name="Ettema T.J."/>
        </authorList>
    </citation>
    <scope>NUCLEOTIDE SEQUENCE</scope>
</reference>
<dbReference type="Gene3D" id="1.10.3710.10">
    <property type="entry name" value="DNA polymerase III clamp loader subunits, C-terminal domain"/>
    <property type="match status" value="1"/>
</dbReference>
<dbReference type="SUPFAM" id="SSF48019">
    <property type="entry name" value="post-AAA+ oligomerization domain-like"/>
    <property type="match status" value="1"/>
</dbReference>
<feature type="domain" description="MgsA AAA+ ATPase C-terminal" evidence="1">
    <location>
        <begin position="1"/>
        <end position="137"/>
    </location>
</feature>
<dbReference type="GO" id="GO:0003677">
    <property type="term" value="F:DNA binding"/>
    <property type="evidence" value="ECO:0007669"/>
    <property type="project" value="InterPro"/>
</dbReference>
<evidence type="ECO:0000259" key="1">
    <source>
        <dbReference type="Pfam" id="PF12002"/>
    </source>
</evidence>
<gene>
    <name evidence="2" type="ORF">LCGC14_2749970</name>
</gene>
<dbReference type="GO" id="GO:0000731">
    <property type="term" value="P:DNA synthesis involved in DNA repair"/>
    <property type="evidence" value="ECO:0007669"/>
    <property type="project" value="TreeGrafter"/>
</dbReference>
<dbReference type="PANTHER" id="PTHR13779:SF7">
    <property type="entry name" value="ATPASE WRNIP1"/>
    <property type="match status" value="1"/>
</dbReference>
<dbReference type="InterPro" id="IPR051314">
    <property type="entry name" value="AAA_ATPase_RarA/MGS1/WRNIP1"/>
</dbReference>
<dbReference type="GO" id="GO:0017116">
    <property type="term" value="F:single-stranded DNA helicase activity"/>
    <property type="evidence" value="ECO:0007669"/>
    <property type="project" value="TreeGrafter"/>
</dbReference>
<organism evidence="2">
    <name type="scientific">marine sediment metagenome</name>
    <dbReference type="NCBI Taxonomy" id="412755"/>
    <lineage>
        <taxon>unclassified sequences</taxon>
        <taxon>metagenomes</taxon>
        <taxon>ecological metagenomes</taxon>
    </lineage>
</organism>
<dbReference type="GO" id="GO:0008047">
    <property type="term" value="F:enzyme activator activity"/>
    <property type="evidence" value="ECO:0007669"/>
    <property type="project" value="TreeGrafter"/>
</dbReference>
<protein>
    <recommendedName>
        <fullName evidence="1">MgsA AAA+ ATPase C-terminal domain-containing protein</fullName>
    </recommendedName>
</protein>
<dbReference type="EMBL" id="LAZR01050254">
    <property type="protein sequence ID" value="KKK87766.1"/>
    <property type="molecule type" value="Genomic_DNA"/>
</dbReference>
<dbReference type="InterPro" id="IPR008921">
    <property type="entry name" value="DNA_pol3_clamp-load_cplx_C"/>
</dbReference>